<dbReference type="AlphaFoldDB" id="A0A0N4UCB4"/>
<dbReference type="PANTHER" id="PTHR43134">
    <property type="entry name" value="SIGNAL RECOGNITION PARTICLE RECEPTOR SUBUNIT ALPHA"/>
    <property type="match status" value="1"/>
</dbReference>
<dbReference type="SUPFAM" id="SSF52540">
    <property type="entry name" value="P-loop containing nucleoside triphosphate hydrolases"/>
    <property type="match status" value="1"/>
</dbReference>
<evidence type="ECO:0000313" key="4">
    <source>
        <dbReference type="EMBL" id="VDN50548.1"/>
    </source>
</evidence>
<dbReference type="InterPro" id="IPR036225">
    <property type="entry name" value="SRP/SRP_N"/>
</dbReference>
<dbReference type="InterPro" id="IPR042101">
    <property type="entry name" value="SRP54_N_sf"/>
</dbReference>
<keyword evidence="6" id="KW-1185">Reference proteome</keyword>
<dbReference type="GO" id="GO:0006614">
    <property type="term" value="P:SRP-dependent cotranslational protein targeting to membrane"/>
    <property type="evidence" value="ECO:0007669"/>
    <property type="project" value="InterPro"/>
</dbReference>
<feature type="domain" description="Signal recognition particle SRP54 helical bundle" evidence="3">
    <location>
        <begin position="316"/>
        <end position="397"/>
    </location>
</feature>
<dbReference type="GO" id="GO:0006886">
    <property type="term" value="P:intracellular protein transport"/>
    <property type="evidence" value="ECO:0007669"/>
    <property type="project" value="InterPro"/>
</dbReference>
<dbReference type="GO" id="GO:0005047">
    <property type="term" value="F:signal recognition particle binding"/>
    <property type="evidence" value="ECO:0007669"/>
    <property type="project" value="InterPro"/>
</dbReference>
<dbReference type="SMART" id="SM00963">
    <property type="entry name" value="SRP54_N"/>
    <property type="match status" value="1"/>
</dbReference>
<reference evidence="7" key="1">
    <citation type="submission" date="2017-02" db="UniProtKB">
        <authorList>
            <consortium name="WormBaseParasite"/>
        </authorList>
    </citation>
    <scope>IDENTIFICATION</scope>
</reference>
<dbReference type="SUPFAM" id="SSF64356">
    <property type="entry name" value="SNARE-like"/>
    <property type="match status" value="1"/>
</dbReference>
<evidence type="ECO:0000256" key="2">
    <source>
        <dbReference type="ARBA" id="ARBA00022824"/>
    </source>
</evidence>
<evidence type="ECO:0000313" key="6">
    <source>
        <dbReference type="Proteomes" id="UP000274756"/>
    </source>
</evidence>
<dbReference type="InterPro" id="IPR013822">
    <property type="entry name" value="Signal_recog_particl_SRP54_hlx"/>
</dbReference>
<dbReference type="GO" id="GO:0003924">
    <property type="term" value="F:GTPase activity"/>
    <property type="evidence" value="ECO:0007669"/>
    <property type="project" value="InterPro"/>
</dbReference>
<dbReference type="GO" id="GO:0005525">
    <property type="term" value="F:GTP binding"/>
    <property type="evidence" value="ECO:0007669"/>
    <property type="project" value="InterPro"/>
</dbReference>
<dbReference type="SUPFAM" id="SSF47364">
    <property type="entry name" value="Domain of the SRP/SRP receptor G-proteins"/>
    <property type="match status" value="1"/>
</dbReference>
<dbReference type="Proteomes" id="UP000274756">
    <property type="component" value="Unassembled WGS sequence"/>
</dbReference>
<dbReference type="WBParaSite" id="DME_0000490001-mRNA-1">
    <property type="protein sequence ID" value="DME_0000490001-mRNA-1"/>
    <property type="gene ID" value="DME_0000490001"/>
</dbReference>
<evidence type="ECO:0000313" key="5">
    <source>
        <dbReference type="Proteomes" id="UP000038040"/>
    </source>
</evidence>
<protein>
    <submittedName>
        <fullName evidence="7">SRP54_N domain-containing protein</fullName>
    </submittedName>
</protein>
<keyword evidence="2" id="KW-0256">Endoplasmic reticulum</keyword>
<dbReference type="Gene3D" id="3.40.50.300">
    <property type="entry name" value="P-loop containing nucleotide triphosphate hydrolases"/>
    <property type="match status" value="1"/>
</dbReference>
<organism evidence="5 7">
    <name type="scientific">Dracunculus medinensis</name>
    <name type="common">Guinea worm</name>
    <dbReference type="NCBI Taxonomy" id="318479"/>
    <lineage>
        <taxon>Eukaryota</taxon>
        <taxon>Metazoa</taxon>
        <taxon>Ecdysozoa</taxon>
        <taxon>Nematoda</taxon>
        <taxon>Chromadorea</taxon>
        <taxon>Rhabditida</taxon>
        <taxon>Spirurina</taxon>
        <taxon>Dracunculoidea</taxon>
        <taxon>Dracunculidae</taxon>
        <taxon>Dracunculus</taxon>
    </lineage>
</organism>
<dbReference type="STRING" id="318479.A0A0N4UCB4"/>
<evidence type="ECO:0000256" key="1">
    <source>
        <dbReference type="ARBA" id="ARBA00004240"/>
    </source>
</evidence>
<dbReference type="OrthoDB" id="1727884at2759"/>
<dbReference type="Pfam" id="PF02881">
    <property type="entry name" value="SRP54_N"/>
    <property type="match status" value="1"/>
</dbReference>
<dbReference type="Gene3D" id="3.30.450.60">
    <property type="match status" value="1"/>
</dbReference>
<dbReference type="InterPro" id="IPR011012">
    <property type="entry name" value="Longin-like_dom_sf"/>
</dbReference>
<dbReference type="Proteomes" id="UP000038040">
    <property type="component" value="Unplaced"/>
</dbReference>
<reference evidence="4 6" key="2">
    <citation type="submission" date="2018-11" db="EMBL/GenBank/DDBJ databases">
        <authorList>
            <consortium name="Pathogen Informatics"/>
        </authorList>
    </citation>
    <scope>NUCLEOTIDE SEQUENCE [LARGE SCALE GENOMIC DNA]</scope>
</reference>
<dbReference type="GO" id="GO:0005785">
    <property type="term" value="C:signal recognition particle receptor complex"/>
    <property type="evidence" value="ECO:0007669"/>
    <property type="project" value="InterPro"/>
</dbReference>
<evidence type="ECO:0000313" key="7">
    <source>
        <dbReference type="WBParaSite" id="DME_0000490001-mRNA-1"/>
    </source>
</evidence>
<dbReference type="PANTHER" id="PTHR43134:SF1">
    <property type="entry name" value="SIGNAL RECOGNITION PARTICLE RECEPTOR SUBUNIT ALPHA"/>
    <property type="match status" value="1"/>
</dbReference>
<dbReference type="CDD" id="cd14826">
    <property type="entry name" value="SR_alpha_SRX"/>
    <property type="match status" value="1"/>
</dbReference>
<proteinExistence type="predicted"/>
<gene>
    <name evidence="4" type="ORF">DME_LOCUS521</name>
</gene>
<dbReference type="EMBL" id="UYYG01000004">
    <property type="protein sequence ID" value="VDN50548.1"/>
    <property type="molecule type" value="Genomic_DNA"/>
</dbReference>
<dbReference type="InterPro" id="IPR027417">
    <property type="entry name" value="P-loop_NTPase"/>
</dbReference>
<dbReference type="Gene3D" id="1.20.120.140">
    <property type="entry name" value="Signal recognition particle SRP54, nucleotide-binding domain"/>
    <property type="match status" value="1"/>
</dbReference>
<dbReference type="InterPro" id="IPR007222">
    <property type="entry name" value="Sig_recog_particle_rcpt_asu_N"/>
</dbReference>
<accession>A0A0N4UCB4</accession>
<sequence length="447" mass="51184">MIELFTIFGKGGIVLWCFQEGSQLYRDTINQFIKEVLMQERVNSSVFKYNNVMMKYRLDNEFELIVYQSAIQLSYGDQLLTDVHRKFRDMYKNVLSDNKLLFGYTNRMFDGFREIYMELQKSSFVKPEKIMRKFEESDKSKKTVASMLERPSDRGVKQQIKEKELKSKMMQQQFSGHSPINIQKNNINEIVGSPQSSPKADLDDGEIRRKRAEFFKKKGGKKASETEKSSLVDIKKGKKARTWGVLHNGNVADAQVLDYSETNEKASVVEEDRKFLEEQKQFVGQMKGELPGLDQNQNLDQNQEENLNGQDEVKSENDGWFSAFKSLVGNKKLTSKDIGPVVDRMRENLFAKNVAAAAAEKLCDSVAAKLEGKVVGTFSLVTSIIRESFREALTQILTPKRRVDILRDIIEAKNENRPYVVIFCGVNGVGKSTNLAKITFWLNENGY</sequence>
<evidence type="ECO:0000259" key="3">
    <source>
        <dbReference type="SMART" id="SM00963"/>
    </source>
</evidence>
<comment type="subcellular location">
    <subcellularLocation>
        <location evidence="1">Endoplasmic reticulum</location>
    </subcellularLocation>
</comment>
<dbReference type="Pfam" id="PF04086">
    <property type="entry name" value="SRP-alpha_N"/>
    <property type="match status" value="1"/>
</dbReference>
<name>A0A0N4UCB4_DRAME</name>